<keyword evidence="1" id="KW-1133">Transmembrane helix</keyword>
<dbReference type="AlphaFoldDB" id="A0A2K8LAR7"/>
<dbReference type="RefSeq" id="WP_157821236.1">
    <property type="nucleotide sequence ID" value="NZ_CP018800.1"/>
</dbReference>
<proteinExistence type="predicted"/>
<evidence type="ECO:0000313" key="2">
    <source>
        <dbReference type="EMBL" id="ATX81346.1"/>
    </source>
</evidence>
<keyword evidence="1" id="KW-0812">Transmembrane</keyword>
<dbReference type="OrthoDB" id="9795133at2"/>
<gene>
    <name evidence="2" type="ORF">Ga0123462_0471</name>
</gene>
<evidence type="ECO:0000313" key="3">
    <source>
        <dbReference type="Proteomes" id="UP000231637"/>
    </source>
</evidence>
<feature type="transmembrane region" description="Helical" evidence="1">
    <location>
        <begin position="7"/>
        <end position="25"/>
    </location>
</feature>
<name>A0A2K8LAR7_9PROT</name>
<dbReference type="EMBL" id="CP018800">
    <property type="protein sequence ID" value="ATX81346.1"/>
    <property type="molecule type" value="Genomic_DNA"/>
</dbReference>
<protein>
    <submittedName>
        <fullName evidence="2">Uncharacterized protein</fullName>
    </submittedName>
</protein>
<accession>A0A2K8LAR7</accession>
<feature type="transmembrane region" description="Helical" evidence="1">
    <location>
        <begin position="45"/>
        <end position="64"/>
    </location>
</feature>
<dbReference type="KEGG" id="mfn:Ga0123462_0471"/>
<keyword evidence="3" id="KW-1185">Reference proteome</keyword>
<dbReference type="Proteomes" id="UP000231637">
    <property type="component" value="Chromosome"/>
</dbReference>
<reference evidence="2 3" key="1">
    <citation type="submission" date="2016-12" db="EMBL/GenBank/DDBJ databases">
        <title>Isolation and genomic insights into novel planktonic Zetaproteobacteria from stratified waters of the Chesapeake Bay.</title>
        <authorList>
            <person name="McAllister S.M."/>
            <person name="Kato S."/>
            <person name="Chan C.S."/>
            <person name="Chiu B.K."/>
            <person name="Field E.K."/>
        </authorList>
    </citation>
    <scope>NUCLEOTIDE SEQUENCE [LARGE SCALE GENOMIC DNA]</scope>
    <source>
        <strain evidence="2 3">CP-8</strain>
    </source>
</reference>
<evidence type="ECO:0000256" key="1">
    <source>
        <dbReference type="SAM" id="Phobius"/>
    </source>
</evidence>
<keyword evidence="1" id="KW-0472">Membrane</keyword>
<organism evidence="2 3">
    <name type="scientific">Mariprofundus ferrinatatus</name>
    <dbReference type="NCBI Taxonomy" id="1921087"/>
    <lineage>
        <taxon>Bacteria</taxon>
        <taxon>Pseudomonadati</taxon>
        <taxon>Pseudomonadota</taxon>
        <taxon>Candidatius Mariprofundia</taxon>
        <taxon>Mariprofundales</taxon>
        <taxon>Mariprofundaceae</taxon>
        <taxon>Mariprofundus</taxon>
    </lineage>
</organism>
<sequence>MNVRRDMFVILAITFAAYFIFSRFDALERIVRFTSTHESLELDELISASIVFSVCMAIAAFRWWREMKLINDQLSRKNRRIEKAMHEIRVLRGILPTCSYCKKIKNEDGSWMQMESYIDNHSEAQFSHGICPDCYEKIKDMGEFSPPAD</sequence>